<keyword evidence="3" id="KW-0808">Transferase</keyword>
<dbReference type="GO" id="GO:0016740">
    <property type="term" value="F:transferase activity"/>
    <property type="evidence" value="ECO:0007669"/>
    <property type="project" value="UniProtKB-KW"/>
</dbReference>
<keyword evidence="4" id="KW-1185">Reference proteome</keyword>
<dbReference type="CDD" id="cd00761">
    <property type="entry name" value="Glyco_tranf_GTA_type"/>
    <property type="match status" value="1"/>
</dbReference>
<dbReference type="EMBL" id="AP025017">
    <property type="protein sequence ID" value="BDA63673.1"/>
    <property type="molecule type" value="Genomic_DNA"/>
</dbReference>
<feature type="domain" description="Glycosyltransferase 2-like" evidence="2">
    <location>
        <begin position="31"/>
        <end position="135"/>
    </location>
</feature>
<gene>
    <name evidence="3" type="primary">ycbI</name>
    <name evidence="3" type="ORF">MANAM107_05070</name>
</gene>
<dbReference type="Proteomes" id="UP000824496">
    <property type="component" value="Chromosome"/>
</dbReference>
<protein>
    <submittedName>
        <fullName evidence="3">Sugar transferase</fullName>
    </submittedName>
</protein>
<dbReference type="InterPro" id="IPR001173">
    <property type="entry name" value="Glyco_trans_2-like"/>
</dbReference>
<feature type="region of interest" description="Disordered" evidence="1">
    <location>
        <begin position="1"/>
        <end position="29"/>
    </location>
</feature>
<dbReference type="InterPro" id="IPR029044">
    <property type="entry name" value="Nucleotide-diphossugar_trans"/>
</dbReference>
<dbReference type="Gene3D" id="3.90.550.10">
    <property type="entry name" value="Spore Coat Polysaccharide Biosynthesis Protein SpsA, Chain A"/>
    <property type="match status" value="1"/>
</dbReference>
<evidence type="ECO:0000313" key="4">
    <source>
        <dbReference type="Proteomes" id="UP000824496"/>
    </source>
</evidence>
<proteinExistence type="predicted"/>
<name>A0ABN6K2S2_9ACTO</name>
<accession>A0ABN6K2S2</accession>
<evidence type="ECO:0000313" key="3">
    <source>
        <dbReference type="EMBL" id="BDA63673.1"/>
    </source>
</evidence>
<evidence type="ECO:0000256" key="1">
    <source>
        <dbReference type="SAM" id="MobiDB-lite"/>
    </source>
</evidence>
<sequence length="315" mass="35391">MTEHVSHPSAAPTGGPGARAQEQDRTPPTVCVFTPTYERAYILPVLYQSLVAQTSQDFVWMIVDDGSTDSTEELVRSWIEEGRIAIDYVRTENGGKPRAINVGVERTTSPLFFVVDSDDWLVPTAIEHVLSVWRTIEGQDRYAGIVALRGTDEATPMETWMPEGATDVKYWDLFETMGFRGDTSLIHRTEVLRDHPYDVAPGEIFIAETSVYYRLDEHYDMLADNTILTICHYLPDGLTHNFAANAKRNPIGYWKHKRYCAQRSTTLKGVARETLLYLVGCRLAGQRGAVSMAPNKAMAIACYLPALVARHTIFR</sequence>
<dbReference type="SUPFAM" id="SSF53448">
    <property type="entry name" value="Nucleotide-diphospho-sugar transferases"/>
    <property type="match status" value="1"/>
</dbReference>
<dbReference type="PANTHER" id="PTHR22916">
    <property type="entry name" value="GLYCOSYLTRANSFERASE"/>
    <property type="match status" value="1"/>
</dbReference>
<organism evidence="3 4">
    <name type="scientific">Actinomyces capricornis</name>
    <dbReference type="NCBI Taxonomy" id="2755559"/>
    <lineage>
        <taxon>Bacteria</taxon>
        <taxon>Bacillati</taxon>
        <taxon>Actinomycetota</taxon>
        <taxon>Actinomycetes</taxon>
        <taxon>Actinomycetales</taxon>
        <taxon>Actinomycetaceae</taxon>
        <taxon>Actinomyces</taxon>
    </lineage>
</organism>
<dbReference type="RefSeq" id="WP_223910706.1">
    <property type="nucleotide sequence ID" value="NZ_AP025017.1"/>
</dbReference>
<evidence type="ECO:0000259" key="2">
    <source>
        <dbReference type="Pfam" id="PF00535"/>
    </source>
</evidence>
<reference evidence="3 4" key="1">
    <citation type="submission" date="2021-08" db="EMBL/GenBank/DDBJ databases">
        <title>Whole genome sequence of novel Actinomyces species strain MAS-1.</title>
        <authorList>
            <person name="Saito M."/>
            <person name="Kuwahara N."/>
            <person name="Takizawa T."/>
            <person name="Gotouda H."/>
            <person name="Ochiai T."/>
        </authorList>
    </citation>
    <scope>NUCLEOTIDE SEQUENCE [LARGE SCALE GENOMIC DNA]</scope>
    <source>
        <strain evidence="3 4">MAS-1</strain>
    </source>
</reference>
<dbReference type="Pfam" id="PF00535">
    <property type="entry name" value="Glycos_transf_2"/>
    <property type="match status" value="1"/>
</dbReference>